<evidence type="ECO:0000313" key="3">
    <source>
        <dbReference type="Proteomes" id="UP001596542"/>
    </source>
</evidence>
<keyword evidence="3" id="KW-1185">Reference proteome</keyword>
<sequence>MMHGFYARLRDNRGDDSLMQDCIENVVNRLEASTTSADQPGMLLGKIQSGKTRGFLGVITRAFDRGFDIALVFTKGTKTLARQTVRRISFDFKTFIDDEEISVYDIMEMPERLTRSELRRKIVIVAKKESNNLTRVLELMGATYPELAERRVLLVDDEADMASVRFVRKKGSTEYTQGSIAQQMDDLRKLIPGLAFLQVTATPYALYLQPEQYSTQNNKFVVLPKRPAFTVLLPIHSGYVGGDDYFGEHGRDDPRNYLFVPVPQSELDALRTADGRAIREDRIWSSGNINILRQAVMTFLLAVVVRRWQQQQQELRPGKFAMIMHNDTQRAAHQWQWDTVERLRNAFEHAAANNDIQLKELFEIAFADLTNSVIAHGGRLPIKEDAYEAIKEMILDGELNVQRVNSDVQLAPLLDPDTAELRLRAQANIFIGGSILDRGITVPSLVAFYYGRNPKRMQADTVLQHSRMYGNRDRQDVAVTRFYTSETVYKRLGQIHKLEDTLREAFESGANEGGVVFLENDTKNGIVPCAPSKIATSDVVTVGSNDFYLPTGFDTLPGKTAKTAIQQLTASLDRHSNGNPDLVDISLDEAISLIELSMQTMKIGRGASFQWDAMTSLLKYYCAANESDVVQLLVEKGRKLDRESSGEKSGLSVLGTKTRAIFQVAGRKKPALVMLEQEGSKSLNWAADNPFWWPVLATPSGAEPCVFAHAAPSSR</sequence>
<name>A0ABW2ICG2_9BURK</name>
<evidence type="ECO:0000313" key="2">
    <source>
        <dbReference type="EMBL" id="MFC7288771.1"/>
    </source>
</evidence>
<comment type="caution">
    <text evidence="2">The sequence shown here is derived from an EMBL/GenBank/DDBJ whole genome shotgun (WGS) entry which is preliminary data.</text>
</comment>
<accession>A0ABW2ICG2</accession>
<protein>
    <submittedName>
        <fullName evidence="2">Z1 domain-containing protein</fullName>
    </submittedName>
</protein>
<dbReference type="InterPro" id="IPR018310">
    <property type="entry name" value="Put_endonuclease_Z1-dom"/>
</dbReference>
<dbReference type="EMBL" id="JBHTBU010000002">
    <property type="protein sequence ID" value="MFC7288771.1"/>
    <property type="molecule type" value="Genomic_DNA"/>
</dbReference>
<reference evidence="3" key="1">
    <citation type="journal article" date="2019" name="Int. J. Syst. Evol. Microbiol.">
        <title>The Global Catalogue of Microorganisms (GCM) 10K type strain sequencing project: providing services to taxonomists for standard genome sequencing and annotation.</title>
        <authorList>
            <consortium name="The Broad Institute Genomics Platform"/>
            <consortium name="The Broad Institute Genome Sequencing Center for Infectious Disease"/>
            <person name="Wu L."/>
            <person name="Ma J."/>
        </authorList>
    </citation>
    <scope>NUCLEOTIDE SEQUENCE [LARGE SCALE GENOMIC DNA]</scope>
    <source>
        <strain evidence="3">KACC 12508</strain>
    </source>
</reference>
<dbReference type="RefSeq" id="WP_382272187.1">
    <property type="nucleotide sequence ID" value="NZ_JBHTBU010000002.1"/>
</dbReference>
<proteinExistence type="predicted"/>
<evidence type="ECO:0000259" key="1">
    <source>
        <dbReference type="Pfam" id="PF10593"/>
    </source>
</evidence>
<dbReference type="Pfam" id="PF10593">
    <property type="entry name" value="Z1"/>
    <property type="match status" value="1"/>
</dbReference>
<gene>
    <name evidence="2" type="ORF">ACFQPC_12035</name>
</gene>
<dbReference type="Proteomes" id="UP001596542">
    <property type="component" value="Unassembled WGS sequence"/>
</dbReference>
<feature type="domain" description="Putative endonuclease Z1" evidence="1">
    <location>
        <begin position="292"/>
        <end position="510"/>
    </location>
</feature>
<organism evidence="2 3">
    <name type="scientific">Herminiimonas glaciei</name>
    <dbReference type="NCBI Taxonomy" id="523788"/>
    <lineage>
        <taxon>Bacteria</taxon>
        <taxon>Pseudomonadati</taxon>
        <taxon>Pseudomonadota</taxon>
        <taxon>Betaproteobacteria</taxon>
        <taxon>Burkholderiales</taxon>
        <taxon>Oxalobacteraceae</taxon>
        <taxon>Herminiimonas</taxon>
    </lineage>
</organism>